<proteinExistence type="predicted"/>
<feature type="compositionally biased region" description="Polar residues" evidence="1">
    <location>
        <begin position="76"/>
        <end position="92"/>
    </location>
</feature>
<gene>
    <name evidence="2" type="ORF">CRD59_07355</name>
</gene>
<evidence type="ECO:0000313" key="2">
    <source>
        <dbReference type="EMBL" id="RBP98764.1"/>
    </source>
</evidence>
<keyword evidence="3" id="KW-1185">Reference proteome</keyword>
<evidence type="ECO:0000313" key="3">
    <source>
        <dbReference type="Proteomes" id="UP000252345"/>
    </source>
</evidence>
<dbReference type="EMBL" id="PDCH01000023">
    <property type="protein sequence ID" value="RBP98764.1"/>
    <property type="molecule type" value="Genomic_DNA"/>
</dbReference>
<accession>A0A366KAN9</accession>
<comment type="caution">
    <text evidence="2">The sequence shown here is derived from an EMBL/GenBank/DDBJ whole genome shotgun (WGS) entry which is preliminary data.</text>
</comment>
<dbReference type="Proteomes" id="UP000252345">
    <property type="component" value="Unassembled WGS sequence"/>
</dbReference>
<organism evidence="2 3">
    <name type="scientific">Bifidobacterium xylocopae</name>
    <dbReference type="NCBI Taxonomy" id="2493119"/>
    <lineage>
        <taxon>Bacteria</taxon>
        <taxon>Bacillati</taxon>
        <taxon>Actinomycetota</taxon>
        <taxon>Actinomycetes</taxon>
        <taxon>Bifidobacteriales</taxon>
        <taxon>Bifidobacteriaceae</taxon>
        <taxon>Bifidobacterium</taxon>
    </lineage>
</organism>
<evidence type="ECO:0000256" key="1">
    <source>
        <dbReference type="SAM" id="MobiDB-lite"/>
    </source>
</evidence>
<sequence>MPVGVSKIVVTGIKFDQTEAAPTPSWNAGNGTRDTKAPSHTEGQVTAYIHWTPGGVPQDGHPLPYPTAPSLPCPRQAQSPCNASPEEQPSSR</sequence>
<feature type="compositionally biased region" description="Pro residues" evidence="1">
    <location>
        <begin position="63"/>
        <end position="72"/>
    </location>
</feature>
<reference evidence="2 3" key="1">
    <citation type="submission" date="2017-10" db="EMBL/GenBank/DDBJ databases">
        <title>Bifidobacterium xylocopum sp. nov. and Bifidobacterium aemilianum sp. nov., from the carpenter bee (Xylocopa violacea) digestive tract.</title>
        <authorList>
            <person name="Alberoni D."/>
            <person name="Baffoni L."/>
            <person name="Di Gioia D."/>
            <person name="Gaggia F."/>
            <person name="Biavati B."/>
        </authorList>
    </citation>
    <scope>NUCLEOTIDE SEQUENCE [LARGE SCALE GENOMIC DNA]</scope>
    <source>
        <strain evidence="2 3">XV2</strain>
    </source>
</reference>
<feature type="region of interest" description="Disordered" evidence="1">
    <location>
        <begin position="19"/>
        <end position="92"/>
    </location>
</feature>
<name>A0A366KAN9_9BIFI</name>
<protein>
    <submittedName>
        <fullName evidence="2">Uncharacterized protein</fullName>
    </submittedName>
</protein>
<dbReference type="AlphaFoldDB" id="A0A366KAN9"/>